<sequence>MSPSRPVNVAKASPIPATSRVSTDASIGYRMRGIGGALEGLTIEGSVTNLTDKRYISTIGTNGYVASGDNQTLLAGAPRQWFVTLRRGF</sequence>
<keyword evidence="2 7" id="KW-0813">Transport</keyword>
<comment type="subcellular location">
    <subcellularLocation>
        <location evidence="1 7">Cell outer membrane</location>
        <topology evidence="1 7">Multi-pass membrane protein</topology>
    </subcellularLocation>
</comment>
<dbReference type="InterPro" id="IPR036942">
    <property type="entry name" value="Beta-barrel_TonB_sf"/>
</dbReference>
<dbReference type="EMBL" id="JACCBY010000009">
    <property type="protein sequence ID" value="NYD92129.1"/>
    <property type="molecule type" value="Genomic_DNA"/>
</dbReference>
<keyword evidence="8" id="KW-0675">Receptor</keyword>
<accession>A0A7Y9FRJ2</accession>
<evidence type="ECO:0000313" key="9">
    <source>
        <dbReference type="Proteomes" id="UP000517753"/>
    </source>
</evidence>
<evidence type="ECO:0000256" key="6">
    <source>
        <dbReference type="ARBA" id="ARBA00023237"/>
    </source>
</evidence>
<dbReference type="Gene3D" id="2.40.170.20">
    <property type="entry name" value="TonB-dependent receptor, beta-barrel domain"/>
    <property type="match status" value="1"/>
</dbReference>
<evidence type="ECO:0000256" key="4">
    <source>
        <dbReference type="ARBA" id="ARBA00022692"/>
    </source>
</evidence>
<evidence type="ECO:0000256" key="5">
    <source>
        <dbReference type="ARBA" id="ARBA00023136"/>
    </source>
</evidence>
<dbReference type="PROSITE" id="PS52016">
    <property type="entry name" value="TONB_DEPENDENT_REC_3"/>
    <property type="match status" value="1"/>
</dbReference>
<reference evidence="8 9" key="2">
    <citation type="submission" date="2020-08" db="EMBL/GenBank/DDBJ databases">
        <title>The Agave Microbiome: Exploring the role of microbial communities in plant adaptations to desert environments.</title>
        <authorList>
            <person name="Partida-Martinez L.P."/>
        </authorList>
    </citation>
    <scope>NUCLEOTIDE SEQUENCE [LARGE SCALE GENOMIC DNA]</scope>
    <source>
        <strain evidence="8 9">AS2.3</strain>
    </source>
</reference>
<organism evidence="8 9">
    <name type="scientific">Sphingomonas melonis</name>
    <dbReference type="NCBI Taxonomy" id="152682"/>
    <lineage>
        <taxon>Bacteria</taxon>
        <taxon>Pseudomonadati</taxon>
        <taxon>Pseudomonadota</taxon>
        <taxon>Alphaproteobacteria</taxon>
        <taxon>Sphingomonadales</taxon>
        <taxon>Sphingomonadaceae</taxon>
        <taxon>Sphingomonas</taxon>
    </lineage>
</organism>
<dbReference type="SUPFAM" id="SSF56935">
    <property type="entry name" value="Porins"/>
    <property type="match status" value="1"/>
</dbReference>
<name>A0A7Y9FRJ2_9SPHN</name>
<keyword evidence="9" id="KW-1185">Reference proteome</keyword>
<dbReference type="InterPro" id="IPR039426">
    <property type="entry name" value="TonB-dep_rcpt-like"/>
</dbReference>
<keyword evidence="3 7" id="KW-1134">Transmembrane beta strand</keyword>
<comment type="similarity">
    <text evidence="7">Belongs to the TonB-dependent receptor family.</text>
</comment>
<protein>
    <submittedName>
        <fullName evidence="8">Outer membrane receptor protein involved in Fe transport</fullName>
    </submittedName>
</protein>
<evidence type="ECO:0000256" key="7">
    <source>
        <dbReference type="PROSITE-ProRule" id="PRU01360"/>
    </source>
</evidence>
<proteinExistence type="inferred from homology"/>
<keyword evidence="6 7" id="KW-0998">Cell outer membrane</keyword>
<evidence type="ECO:0000256" key="3">
    <source>
        <dbReference type="ARBA" id="ARBA00022452"/>
    </source>
</evidence>
<evidence type="ECO:0000256" key="1">
    <source>
        <dbReference type="ARBA" id="ARBA00004571"/>
    </source>
</evidence>
<reference evidence="8 9" key="1">
    <citation type="submission" date="2020-07" db="EMBL/GenBank/DDBJ databases">
        <authorList>
            <person name="Partida-Martinez L."/>
            <person name="Huntemann M."/>
            <person name="Clum A."/>
            <person name="Wang J."/>
            <person name="Palaniappan K."/>
            <person name="Ritter S."/>
            <person name="Chen I.-M."/>
            <person name="Stamatis D."/>
            <person name="Reddy T."/>
            <person name="O'Malley R."/>
            <person name="Daum C."/>
            <person name="Shapiro N."/>
            <person name="Ivanova N."/>
            <person name="Kyrpides N."/>
            <person name="Woyke T."/>
        </authorList>
    </citation>
    <scope>NUCLEOTIDE SEQUENCE [LARGE SCALE GENOMIC DNA]</scope>
    <source>
        <strain evidence="8 9">AS2.3</strain>
    </source>
</reference>
<comment type="caution">
    <text evidence="8">The sequence shown here is derived from an EMBL/GenBank/DDBJ whole genome shotgun (WGS) entry which is preliminary data.</text>
</comment>
<evidence type="ECO:0000256" key="2">
    <source>
        <dbReference type="ARBA" id="ARBA00022448"/>
    </source>
</evidence>
<dbReference type="AlphaFoldDB" id="A0A7Y9FRJ2"/>
<dbReference type="GO" id="GO:0009279">
    <property type="term" value="C:cell outer membrane"/>
    <property type="evidence" value="ECO:0007669"/>
    <property type="project" value="UniProtKB-SubCell"/>
</dbReference>
<keyword evidence="4 7" id="KW-0812">Transmembrane</keyword>
<gene>
    <name evidence="8" type="ORF">HD841_003949</name>
</gene>
<dbReference type="Proteomes" id="UP000517753">
    <property type="component" value="Unassembled WGS sequence"/>
</dbReference>
<evidence type="ECO:0000313" key="8">
    <source>
        <dbReference type="EMBL" id="NYD92129.1"/>
    </source>
</evidence>
<keyword evidence="5 7" id="KW-0472">Membrane</keyword>